<gene>
    <name evidence="1" type="ORF">DPF_2527</name>
</gene>
<sequence>MTSTQAQAHPDFTQLFWDKAADQAMDIMGTEFVRLAPLVHGVISPEANLDPARLFVPSGRVLQTMDPQTGEYRQKATFKAVFSPEKAMAGQIIRLEDDRAIASMKDRITVRLFSTNPITTPAYFLIAEPITGHGPDFLKVIGWGKIIQSLQKPMHTAQATTGSLCLAQIEESSKEVQRDDIIFLLEISATAMQPVTPAVLPTATGQDTVIVTPQWEPEPIKPAETK</sequence>
<reference evidence="2" key="1">
    <citation type="submission" date="2016-06" db="EMBL/GenBank/DDBJ databases">
        <title>Draft genome sequence of Desulfoplanes formicivorans strain Pf12B.</title>
        <authorList>
            <person name="Watanabe M."/>
            <person name="Kojima H."/>
            <person name="Fukui M."/>
        </authorList>
    </citation>
    <scope>NUCLEOTIDE SEQUENCE [LARGE SCALE GENOMIC DNA]</scope>
    <source>
        <strain evidence="2">Pf12B</strain>
    </source>
</reference>
<protein>
    <submittedName>
        <fullName evidence="1">Uncharacterized protein</fullName>
    </submittedName>
</protein>
<organism evidence="1 2">
    <name type="scientific">Desulfoplanes formicivorans</name>
    <dbReference type="NCBI Taxonomy" id="1592317"/>
    <lineage>
        <taxon>Bacteria</taxon>
        <taxon>Pseudomonadati</taxon>
        <taxon>Thermodesulfobacteriota</taxon>
        <taxon>Desulfovibrionia</taxon>
        <taxon>Desulfovibrionales</taxon>
        <taxon>Desulfoplanaceae</taxon>
        <taxon>Desulfoplanes</taxon>
    </lineage>
</organism>
<accession>A0A194AMC9</accession>
<dbReference type="EMBL" id="BDFE01000020">
    <property type="protein sequence ID" value="GAU09794.1"/>
    <property type="molecule type" value="Genomic_DNA"/>
</dbReference>
<dbReference type="Proteomes" id="UP000095200">
    <property type="component" value="Unassembled WGS sequence"/>
</dbReference>
<dbReference type="AlphaFoldDB" id="A0A194AMC9"/>
<evidence type="ECO:0000313" key="1">
    <source>
        <dbReference type="EMBL" id="GAU09794.1"/>
    </source>
</evidence>
<name>A0A194AMC9_9BACT</name>
<proteinExistence type="predicted"/>
<comment type="caution">
    <text evidence="1">The sequence shown here is derived from an EMBL/GenBank/DDBJ whole genome shotgun (WGS) entry which is preliminary data.</text>
</comment>
<evidence type="ECO:0000313" key="2">
    <source>
        <dbReference type="Proteomes" id="UP000095200"/>
    </source>
</evidence>
<keyword evidence="2" id="KW-1185">Reference proteome</keyword>